<feature type="domain" description="ABC transmembrane type-1" evidence="10">
    <location>
        <begin position="58"/>
        <end position="254"/>
    </location>
</feature>
<accession>A0A1H1V3P6</accession>
<evidence type="ECO:0000256" key="2">
    <source>
        <dbReference type="ARBA" id="ARBA00010072"/>
    </source>
</evidence>
<keyword evidence="3 9" id="KW-0813">Transport</keyword>
<dbReference type="GO" id="GO:0006865">
    <property type="term" value="P:amino acid transport"/>
    <property type="evidence" value="ECO:0007669"/>
    <property type="project" value="UniProtKB-KW"/>
</dbReference>
<keyword evidence="8 9" id="KW-0472">Membrane</keyword>
<feature type="transmembrane region" description="Helical" evidence="9">
    <location>
        <begin position="49"/>
        <end position="82"/>
    </location>
</feature>
<dbReference type="GeneID" id="36300789"/>
<gene>
    <name evidence="11" type="ORF">SAMN04489809_2697</name>
</gene>
<dbReference type="InterPro" id="IPR043429">
    <property type="entry name" value="ArtM/GltK/GlnP/TcyL/YhdX-like"/>
</dbReference>
<dbReference type="Gene3D" id="1.10.3720.10">
    <property type="entry name" value="MetI-like"/>
    <property type="match status" value="1"/>
</dbReference>
<dbReference type="InterPro" id="IPR035906">
    <property type="entry name" value="MetI-like_sf"/>
</dbReference>
<comment type="similarity">
    <text evidence="2">Belongs to the binding-protein-dependent transport system permease family. HisMQ subfamily.</text>
</comment>
<dbReference type="PANTHER" id="PTHR30614">
    <property type="entry name" value="MEMBRANE COMPONENT OF AMINO ACID ABC TRANSPORTER"/>
    <property type="match status" value="1"/>
</dbReference>
<evidence type="ECO:0000256" key="6">
    <source>
        <dbReference type="ARBA" id="ARBA00022970"/>
    </source>
</evidence>
<dbReference type="PROSITE" id="PS50928">
    <property type="entry name" value="ABC_TM1"/>
    <property type="match status" value="1"/>
</dbReference>
<dbReference type="SUPFAM" id="SSF161098">
    <property type="entry name" value="MetI-like"/>
    <property type="match status" value="1"/>
</dbReference>
<dbReference type="CDD" id="cd06261">
    <property type="entry name" value="TM_PBP2"/>
    <property type="match status" value="1"/>
</dbReference>
<reference evidence="11 12" key="1">
    <citation type="submission" date="2016-10" db="EMBL/GenBank/DDBJ databases">
        <authorList>
            <person name="de Groot N.N."/>
        </authorList>
    </citation>
    <scope>NUCLEOTIDE SEQUENCE [LARGE SCALE GENOMIC DNA]</scope>
    <source>
        <strain evidence="11 12">DSM 15019</strain>
    </source>
</reference>
<evidence type="ECO:0000256" key="8">
    <source>
        <dbReference type="ARBA" id="ARBA00023136"/>
    </source>
</evidence>
<dbReference type="InterPro" id="IPR010065">
    <property type="entry name" value="AA_ABC_transptr_permease_3TM"/>
</dbReference>
<keyword evidence="6" id="KW-0029">Amino-acid transport</keyword>
<keyword evidence="5 9" id="KW-0812">Transmembrane</keyword>
<keyword evidence="4" id="KW-1003">Cell membrane</keyword>
<dbReference type="NCBIfam" id="TIGR01726">
    <property type="entry name" value="HEQRo_perm_3TM"/>
    <property type="match status" value="1"/>
</dbReference>
<evidence type="ECO:0000256" key="7">
    <source>
        <dbReference type="ARBA" id="ARBA00022989"/>
    </source>
</evidence>
<feature type="transmembrane region" description="Helical" evidence="9">
    <location>
        <begin position="197"/>
        <end position="216"/>
    </location>
</feature>
<dbReference type="Proteomes" id="UP000182126">
    <property type="component" value="Chromosome I"/>
</dbReference>
<evidence type="ECO:0000256" key="9">
    <source>
        <dbReference type="RuleBase" id="RU363032"/>
    </source>
</evidence>
<name>A0A1H1V3P6_9MICO</name>
<proteinExistence type="inferred from homology"/>
<dbReference type="AlphaFoldDB" id="A0A1H1V3P6"/>
<evidence type="ECO:0000256" key="4">
    <source>
        <dbReference type="ARBA" id="ARBA00022475"/>
    </source>
</evidence>
<feature type="transmembrane region" description="Helical" evidence="9">
    <location>
        <begin position="236"/>
        <end position="257"/>
    </location>
</feature>
<keyword evidence="7 9" id="KW-1133">Transmembrane helix</keyword>
<organism evidence="11 12">
    <name type="scientific">Microbacterium paraoxydans</name>
    <dbReference type="NCBI Taxonomy" id="199592"/>
    <lineage>
        <taxon>Bacteria</taxon>
        <taxon>Bacillati</taxon>
        <taxon>Actinomycetota</taxon>
        <taxon>Actinomycetes</taxon>
        <taxon>Micrococcales</taxon>
        <taxon>Microbacteriaceae</taxon>
        <taxon>Microbacterium</taxon>
    </lineage>
</organism>
<feature type="transmembrane region" description="Helical" evidence="9">
    <location>
        <begin position="128"/>
        <end position="148"/>
    </location>
</feature>
<feature type="transmembrane region" description="Helical" evidence="9">
    <location>
        <begin position="12"/>
        <end position="29"/>
    </location>
</feature>
<evidence type="ECO:0000256" key="5">
    <source>
        <dbReference type="ARBA" id="ARBA00022692"/>
    </source>
</evidence>
<dbReference type="Pfam" id="PF00528">
    <property type="entry name" value="BPD_transp_1"/>
    <property type="match status" value="1"/>
</dbReference>
<dbReference type="EMBL" id="LT629770">
    <property type="protein sequence ID" value="SDS79342.1"/>
    <property type="molecule type" value="Genomic_DNA"/>
</dbReference>
<evidence type="ECO:0000256" key="3">
    <source>
        <dbReference type="ARBA" id="ARBA00022448"/>
    </source>
</evidence>
<dbReference type="GO" id="GO:0043190">
    <property type="term" value="C:ATP-binding cassette (ABC) transporter complex"/>
    <property type="evidence" value="ECO:0007669"/>
    <property type="project" value="InterPro"/>
</dbReference>
<evidence type="ECO:0000313" key="12">
    <source>
        <dbReference type="Proteomes" id="UP000182126"/>
    </source>
</evidence>
<protein>
    <submittedName>
        <fullName evidence="11">Amino acid ABC transporter membrane protein, PAAT family</fullName>
    </submittedName>
</protein>
<dbReference type="RefSeq" id="WP_060921705.1">
    <property type="nucleotide sequence ID" value="NZ_CBDRLF010000005.1"/>
</dbReference>
<dbReference type="GO" id="GO:0022857">
    <property type="term" value="F:transmembrane transporter activity"/>
    <property type="evidence" value="ECO:0007669"/>
    <property type="project" value="InterPro"/>
</dbReference>
<dbReference type="PANTHER" id="PTHR30614:SF20">
    <property type="entry name" value="GLUTAMINE TRANSPORT SYSTEM PERMEASE PROTEIN GLNP"/>
    <property type="match status" value="1"/>
</dbReference>
<evidence type="ECO:0000259" key="10">
    <source>
        <dbReference type="PROSITE" id="PS50928"/>
    </source>
</evidence>
<evidence type="ECO:0000256" key="1">
    <source>
        <dbReference type="ARBA" id="ARBA00004651"/>
    </source>
</evidence>
<dbReference type="InterPro" id="IPR000515">
    <property type="entry name" value="MetI-like"/>
</dbReference>
<evidence type="ECO:0000313" key="11">
    <source>
        <dbReference type="EMBL" id="SDS79342.1"/>
    </source>
</evidence>
<feature type="transmembrane region" description="Helical" evidence="9">
    <location>
        <begin position="103"/>
        <end position="122"/>
    </location>
</feature>
<sequence length="265" mass="29026">MALRRTTKQKLYRYSIYAVLLAIVVWAIVSTDWARIAQLYFNPEVAAKMLPGIITTALVNTLWFTAVAFAGGLLLGILLALMKLSVIAPFRWIATAWIELFRGLPAILTIFAIAFILPIGLGVPATRLGGPVVLGLIGLILVASAYMAETIRAGIQAVPKGQTEAARSLGMSPMKTTFWIVVPQGFRIIIPPLTNEFVLLLKDTSLLFVAGSFIWSKELTNFARDAATQNANGTPLIMAAILYLIVTIPLTRLSAWLERRMARTR</sequence>
<comment type="subcellular location">
    <subcellularLocation>
        <location evidence="1 9">Cell membrane</location>
        <topology evidence="1 9">Multi-pass membrane protein</topology>
    </subcellularLocation>
</comment>